<evidence type="ECO:0000313" key="3">
    <source>
        <dbReference type="Proteomes" id="UP000276215"/>
    </source>
</evidence>
<evidence type="ECO:0000259" key="1">
    <source>
        <dbReference type="Pfam" id="PF12770"/>
    </source>
</evidence>
<dbReference type="OrthoDB" id="9991317at2759"/>
<reference evidence="2 3" key="1">
    <citation type="journal article" date="2018" name="Nat. Ecol. Evol.">
        <title>Pezizomycetes genomes reveal the molecular basis of ectomycorrhizal truffle lifestyle.</title>
        <authorList>
            <person name="Murat C."/>
            <person name="Payen T."/>
            <person name="Noel B."/>
            <person name="Kuo A."/>
            <person name="Morin E."/>
            <person name="Chen J."/>
            <person name="Kohler A."/>
            <person name="Krizsan K."/>
            <person name="Balestrini R."/>
            <person name="Da Silva C."/>
            <person name="Montanini B."/>
            <person name="Hainaut M."/>
            <person name="Levati E."/>
            <person name="Barry K.W."/>
            <person name="Belfiori B."/>
            <person name="Cichocki N."/>
            <person name="Clum A."/>
            <person name="Dockter R.B."/>
            <person name="Fauchery L."/>
            <person name="Guy J."/>
            <person name="Iotti M."/>
            <person name="Le Tacon F."/>
            <person name="Lindquist E.A."/>
            <person name="Lipzen A."/>
            <person name="Malagnac F."/>
            <person name="Mello A."/>
            <person name="Molinier V."/>
            <person name="Miyauchi S."/>
            <person name="Poulain J."/>
            <person name="Riccioni C."/>
            <person name="Rubini A."/>
            <person name="Sitrit Y."/>
            <person name="Splivallo R."/>
            <person name="Traeger S."/>
            <person name="Wang M."/>
            <person name="Zifcakova L."/>
            <person name="Wipf D."/>
            <person name="Zambonelli A."/>
            <person name="Paolocci F."/>
            <person name="Nowrousian M."/>
            <person name="Ottonello S."/>
            <person name="Baldrian P."/>
            <person name="Spatafora J.W."/>
            <person name="Henrissat B."/>
            <person name="Nagy L.G."/>
            <person name="Aury J.M."/>
            <person name="Wincker P."/>
            <person name="Grigoriev I.V."/>
            <person name="Bonfante P."/>
            <person name="Martin F.M."/>
        </authorList>
    </citation>
    <scope>NUCLEOTIDE SEQUENCE [LARGE SCALE GENOMIC DNA]</scope>
    <source>
        <strain evidence="2 3">120613-1</strain>
    </source>
</reference>
<dbReference type="InterPro" id="IPR024983">
    <property type="entry name" value="CHAT_dom"/>
</dbReference>
<protein>
    <recommendedName>
        <fullName evidence="1">CHAT domain-containing protein</fullName>
    </recommendedName>
</protein>
<keyword evidence="3" id="KW-1185">Reference proteome</keyword>
<evidence type="ECO:0000313" key="2">
    <source>
        <dbReference type="EMBL" id="RPA93056.1"/>
    </source>
</evidence>
<dbReference type="Proteomes" id="UP000276215">
    <property type="component" value="Unassembled WGS sequence"/>
</dbReference>
<dbReference type="STRING" id="1336337.A0A3N4J4J6"/>
<sequence length="852" mass="95105">MTEILGTSSEQTDDTDVLNEAIALTARSLTEITTLHPNRAILSVKLRKIFGSKFEHSQDEVDLDMAWHPHYTASIEEYTQSVQLPGMALFRRYERLGNVSDLSEAIIEMEKAREAYYPGDTGRVNMQESWIGMLEARYERLGDMNDLERAADKSEEILRRSLCGGPSHFNALGSLEAILWRRFERIGDLEDVQNAIKHGEEALATTPRDHPVEQTDTITWESCSLGDHPDRAGIYNNLGGMFYKRFKRIGDLEDLQKAIKHSEEALSATPQVHAGRAGFYLNLGMSVESRYMCANSVEDFNECLRIYCQAWHFRTSPPRDRIRAAPKAAHLLYLGGRFHESSSLLEDAIHLMPGVNLQLSKRDDQQHILSELSGLATAASMALQAGREAYQNLKLLELGRGIILGFTIDSGSDAPDLKVDHELEYDQFYRLRVEIDSPTDEMNSVTGETQDQRRNHPISRRMEVVNEVEKVLTRIRNLPGYTRFLLPPSREALMNMAANGSIVIFNSTSIRSDAIIVTTSAITSLELTKLNQKETDHWMRKLASFGGGGGFKRGQDSKQMNDLLIWLWDAAVGPVFDHLEHTGTITSNGVDNTTLNRIWWIGVGQLSQPISTYIPTIKALSHACEQNLQLFDEYPASLSTECSRNARLLLVPMPETPGAISLPGVDTEVQYNRDSAARSGIEISVLSNPTPAEVPKKVQHYGIAHFACHGVSDVNPLDSHLILLTPDGNNSDKLQVLARDISSLNTPGAQLASLSACSSAKNTSTDLADEVIHLASPFELSGFSHTLSNIWETKDQASSEVARDFYNLLFQDQENVDDHYRVAAALHEAVKRVRDKRPHNYLVWAPFVHTGA</sequence>
<accession>A0A3N4J4J6</accession>
<dbReference type="SUPFAM" id="SSF48452">
    <property type="entry name" value="TPR-like"/>
    <property type="match status" value="1"/>
</dbReference>
<proteinExistence type="predicted"/>
<dbReference type="EMBL" id="ML120461">
    <property type="protein sequence ID" value="RPA93056.1"/>
    <property type="molecule type" value="Genomic_DNA"/>
</dbReference>
<organism evidence="2 3">
    <name type="scientific">Choiromyces venosus 120613-1</name>
    <dbReference type="NCBI Taxonomy" id="1336337"/>
    <lineage>
        <taxon>Eukaryota</taxon>
        <taxon>Fungi</taxon>
        <taxon>Dikarya</taxon>
        <taxon>Ascomycota</taxon>
        <taxon>Pezizomycotina</taxon>
        <taxon>Pezizomycetes</taxon>
        <taxon>Pezizales</taxon>
        <taxon>Tuberaceae</taxon>
        <taxon>Choiromyces</taxon>
    </lineage>
</organism>
<name>A0A3N4J4J6_9PEZI</name>
<gene>
    <name evidence="2" type="ORF">L873DRAFT_1793879</name>
</gene>
<dbReference type="AlphaFoldDB" id="A0A3N4J4J6"/>
<dbReference type="Pfam" id="PF12770">
    <property type="entry name" value="CHAT"/>
    <property type="match status" value="1"/>
</dbReference>
<dbReference type="Gene3D" id="1.25.40.10">
    <property type="entry name" value="Tetratricopeptide repeat domain"/>
    <property type="match status" value="1"/>
</dbReference>
<feature type="domain" description="CHAT" evidence="1">
    <location>
        <begin position="645"/>
        <end position="851"/>
    </location>
</feature>
<dbReference type="InterPro" id="IPR011990">
    <property type="entry name" value="TPR-like_helical_dom_sf"/>
</dbReference>